<keyword evidence="2" id="KW-0677">Repeat</keyword>
<dbReference type="Proteomes" id="UP000238823">
    <property type="component" value="Unassembled WGS sequence"/>
</dbReference>
<evidence type="ECO:0000313" key="7">
    <source>
        <dbReference type="Proteomes" id="UP000238823"/>
    </source>
</evidence>
<proteinExistence type="predicted"/>
<sequence>MHSNLTFSSGRVTSAGRAASSCAVIFLLGGCPDDPGATPDTTEAGTAGDTSTDGGHGEADRGDSDGGTTIGDGDGVGDGDGDPGDGDGDGDPSACIHEGCPCDPDQPECDPGLYCHDIDNLCTAPVCGDDELQPLEQCDDGNLVDDDGCDSDCSFTEILYVDASYQNTCVLIEGGRVRCWGYNGQGQLGYGNMDDIGDDETPADIGDVILPEPTVALSMGDSHACVLMANMNVRCWGAGFSGRLGYGNTDNIGDDELPGSILDVMVGGPILEIDAGGSHSCGRLANGSLRCWGSGFSGQLGYGNAQSIGDDELPDTAGDVPIGGSIVAQSTGVSHTCAILATGRVRCWGTGFSGQLGYGNTQSIGNMSPPSQAGDVSAVPLGLPVDAKVTELALGLSISCALFETGDVLCWGSGSVGALGQANTEAIGDDELPSTMPPISLPAPAVAISAGDSHVCALFDDQTALCWGLNSVGQLGAAIQQNVGDDEAPSSIGPIDLGGPIKQIDAGGHHTCAILADTNQLYCWGVNDDGQLGYGHTANVGDDEPVLSAGPVSLF</sequence>
<evidence type="ECO:0000256" key="1">
    <source>
        <dbReference type="ARBA" id="ARBA00022729"/>
    </source>
</evidence>
<evidence type="ECO:0000259" key="5">
    <source>
        <dbReference type="Pfam" id="PF25390"/>
    </source>
</evidence>
<keyword evidence="3" id="KW-1015">Disulfide bond</keyword>
<dbReference type="PROSITE" id="PS50012">
    <property type="entry name" value="RCC1_3"/>
    <property type="match status" value="6"/>
</dbReference>
<dbReference type="InterPro" id="IPR051210">
    <property type="entry name" value="Ub_ligase/GEF_domain"/>
</dbReference>
<dbReference type="PRINTS" id="PR00633">
    <property type="entry name" value="RCCNDNSATION"/>
</dbReference>
<keyword evidence="1" id="KW-0732">Signal</keyword>
<dbReference type="Gene3D" id="2.130.10.30">
    <property type="entry name" value="Regulator of chromosome condensation 1/beta-lactamase-inhibitor protein II"/>
    <property type="match status" value="2"/>
</dbReference>
<dbReference type="Pfam" id="PF25390">
    <property type="entry name" value="WD40_RLD"/>
    <property type="match status" value="1"/>
</dbReference>
<dbReference type="PANTHER" id="PTHR22870">
    <property type="entry name" value="REGULATOR OF CHROMOSOME CONDENSATION"/>
    <property type="match status" value="1"/>
</dbReference>
<dbReference type="EMBL" id="PVNL01000135">
    <property type="protein sequence ID" value="PRP96102.1"/>
    <property type="molecule type" value="Genomic_DNA"/>
</dbReference>
<dbReference type="SUPFAM" id="SSF50985">
    <property type="entry name" value="RCC1/BLIP-II"/>
    <property type="match status" value="2"/>
</dbReference>
<dbReference type="PANTHER" id="PTHR22870:SF408">
    <property type="entry name" value="OS09G0560450 PROTEIN"/>
    <property type="match status" value="1"/>
</dbReference>
<organism evidence="6 7">
    <name type="scientific">Enhygromyxa salina</name>
    <dbReference type="NCBI Taxonomy" id="215803"/>
    <lineage>
        <taxon>Bacteria</taxon>
        <taxon>Pseudomonadati</taxon>
        <taxon>Myxococcota</taxon>
        <taxon>Polyangia</taxon>
        <taxon>Nannocystales</taxon>
        <taxon>Nannocystaceae</taxon>
        <taxon>Enhygromyxa</taxon>
    </lineage>
</organism>
<evidence type="ECO:0000313" key="6">
    <source>
        <dbReference type="EMBL" id="PRP96102.1"/>
    </source>
</evidence>
<dbReference type="InterPro" id="IPR009091">
    <property type="entry name" value="RCC1/BLIP-II"/>
</dbReference>
<evidence type="ECO:0000256" key="3">
    <source>
        <dbReference type="ARBA" id="ARBA00023157"/>
    </source>
</evidence>
<dbReference type="NCBIfam" id="TIGR02232">
    <property type="entry name" value="myxo_disulf_rpt"/>
    <property type="match status" value="1"/>
</dbReference>
<protein>
    <submittedName>
        <fullName evidence="6">Regulator of chromosome condensation (RCC1) repeat protein</fullName>
    </submittedName>
</protein>
<evidence type="ECO:0000256" key="2">
    <source>
        <dbReference type="ARBA" id="ARBA00022737"/>
    </source>
</evidence>
<reference evidence="6 7" key="1">
    <citation type="submission" date="2018-03" db="EMBL/GenBank/DDBJ databases">
        <title>Draft Genome Sequences of the Obligatory Marine Myxobacteria Enhygromyxa salina SWB007.</title>
        <authorList>
            <person name="Poehlein A."/>
            <person name="Moghaddam J.A."/>
            <person name="Harms H."/>
            <person name="Alanjari M."/>
            <person name="Koenig G.M."/>
            <person name="Daniel R."/>
            <person name="Schaeberle T.F."/>
        </authorList>
    </citation>
    <scope>NUCLEOTIDE SEQUENCE [LARGE SCALE GENOMIC DNA]</scope>
    <source>
        <strain evidence="6 7">SWB007</strain>
    </source>
</reference>
<dbReference type="InterPro" id="IPR058923">
    <property type="entry name" value="RCC1-like_dom"/>
</dbReference>
<feature type="compositionally biased region" description="Basic and acidic residues" evidence="4">
    <location>
        <begin position="55"/>
        <end position="64"/>
    </location>
</feature>
<feature type="compositionally biased region" description="Low complexity" evidence="4">
    <location>
        <begin position="36"/>
        <end position="53"/>
    </location>
</feature>
<gene>
    <name evidence="6" type="ORF">ENSA7_69160</name>
</gene>
<comment type="caution">
    <text evidence="6">The sequence shown here is derived from an EMBL/GenBank/DDBJ whole genome shotgun (WGS) entry which is preliminary data.</text>
</comment>
<feature type="domain" description="RCC1-like" evidence="5">
    <location>
        <begin position="269"/>
        <end position="545"/>
    </location>
</feature>
<dbReference type="InterPro" id="IPR000408">
    <property type="entry name" value="Reg_chr_condens"/>
</dbReference>
<dbReference type="Pfam" id="PF13948">
    <property type="entry name" value="DUF4215"/>
    <property type="match status" value="1"/>
</dbReference>
<dbReference type="Pfam" id="PF13540">
    <property type="entry name" value="RCC1_2"/>
    <property type="match status" value="2"/>
</dbReference>
<feature type="compositionally biased region" description="Acidic residues" evidence="4">
    <location>
        <begin position="75"/>
        <end position="90"/>
    </location>
</feature>
<dbReference type="AlphaFoldDB" id="A0A2S9XTB8"/>
<evidence type="ECO:0000256" key="4">
    <source>
        <dbReference type="SAM" id="MobiDB-lite"/>
    </source>
</evidence>
<feature type="region of interest" description="Disordered" evidence="4">
    <location>
        <begin position="35"/>
        <end position="90"/>
    </location>
</feature>
<accession>A0A2S9XTB8</accession>
<name>A0A2S9XTB8_9BACT</name>
<dbReference type="InterPro" id="IPR011936">
    <property type="entry name" value="Myxo_disulph_rpt"/>
</dbReference>